<dbReference type="InterPro" id="IPR007110">
    <property type="entry name" value="Ig-like_dom"/>
</dbReference>
<evidence type="ECO:0000313" key="12">
    <source>
        <dbReference type="Proteomes" id="UP000752171"/>
    </source>
</evidence>
<feature type="transmembrane region" description="Helical" evidence="6">
    <location>
        <begin position="209"/>
        <end position="234"/>
    </location>
</feature>
<dbReference type="PROSITE" id="PS50835">
    <property type="entry name" value="IG_LIKE"/>
    <property type="match status" value="1"/>
</dbReference>
<feature type="signal peptide" evidence="7">
    <location>
        <begin position="1"/>
        <end position="24"/>
    </location>
</feature>
<comment type="subcellular location">
    <subcellularLocation>
        <location evidence="1">Membrane</location>
    </subcellularLocation>
</comment>
<sequence length="467" mass="51020">MARDGRAQQLSLFLLLACVGHVLCQINYAKTGTNYTFEPSVTADFESVLWKFKNDKVVEYEDGKVRWFQFKDQGRFDEKTGVLTLDGLSKKQNGHYESEILVSGRLRSKTYEIKVIDGVSKPKVNCIKDNEGTVTSLECFLESEVDEASFTWTGPGDKKTTGQTLQIPEEIRKDNNALFFCTAKNPVSEEHTEFYLKDCVPENGNNTGAIVGGVIGALVLVGIGIGIGVGVYFWRKRTGAGYTATYQKDEEATTGIPKPEDTSNPNNCTKEDVKELEVSNYIGHSNTGKGQKDQEDQEDSGSESPKTDLPNTVNNIDERAEEDQAMPESAEKGQGDTPTPQEIPNEDKNSKDESNGDADPPRDEEPEPVIGNDTSNEESAEGQIQTEDTPLLSSDADPPHDEEPEPVSGTSNEESAEGQIQTEDTPLIVDSSPAASGVEGTIAQFENLAWKPKELTTRDAGQKNSAT</sequence>
<proteinExistence type="predicted"/>
<keyword evidence="6" id="KW-0812">Transmembrane</keyword>
<feature type="compositionally biased region" description="Polar residues" evidence="5">
    <location>
        <begin position="408"/>
        <end position="424"/>
    </location>
</feature>
<keyword evidence="2 7" id="KW-0732">Signal</keyword>
<dbReference type="AlphaFoldDB" id="A0A8B9LQK2"/>
<feature type="compositionally biased region" description="Basic and acidic residues" evidence="5">
    <location>
        <begin position="345"/>
        <end position="363"/>
    </location>
</feature>
<feature type="compositionally biased region" description="Polar residues" evidence="5">
    <location>
        <begin position="382"/>
        <end position="392"/>
    </location>
</feature>
<feature type="chain" id="PRO_5044669743" description="Ig-like domain-containing protein" evidence="7">
    <location>
        <begin position="25"/>
        <end position="467"/>
    </location>
</feature>
<dbReference type="InterPro" id="IPR015631">
    <property type="entry name" value="CD2/SLAM_rcpt"/>
</dbReference>
<evidence type="ECO:0000313" key="10">
    <source>
        <dbReference type="Ensembl" id="ENSAMXP00005054796.1"/>
    </source>
</evidence>
<reference evidence="9 12" key="1">
    <citation type="submission" date="2021-07" db="EMBL/GenBank/DDBJ databases">
        <authorList>
            <person name="Imarazene B."/>
            <person name="Zahm M."/>
            <person name="Klopp C."/>
            <person name="Cabau C."/>
            <person name="Beille S."/>
            <person name="Jouanno E."/>
            <person name="Castinel A."/>
            <person name="Lluch J."/>
            <person name="Gil L."/>
            <person name="Kuchtly C."/>
            <person name="Lopez Roques C."/>
            <person name="Donnadieu C."/>
            <person name="Parrinello H."/>
            <person name="Journot L."/>
            <person name="Du K."/>
            <person name="Schartl M."/>
            <person name="Retaux S."/>
            <person name="Guiguen Y."/>
        </authorList>
    </citation>
    <scope>NUCLEOTIDE SEQUENCE [LARGE SCALE GENOMIC DNA]</scope>
    <source>
        <strain evidence="9">Pach_M1</strain>
        <tissue evidence="9">Testis</tissue>
    </source>
</reference>
<dbReference type="EMBL" id="JAICCE010000011">
    <property type="protein sequence ID" value="KAG9271383.1"/>
    <property type="molecule type" value="Genomic_DNA"/>
</dbReference>
<feature type="domain" description="Ig-like" evidence="8">
    <location>
        <begin position="122"/>
        <end position="192"/>
    </location>
</feature>
<organism evidence="10 11">
    <name type="scientific">Astyanax mexicanus</name>
    <name type="common">Blind cave fish</name>
    <name type="synonym">Astyanax fasciatus mexicanus</name>
    <dbReference type="NCBI Taxonomy" id="7994"/>
    <lineage>
        <taxon>Eukaryota</taxon>
        <taxon>Metazoa</taxon>
        <taxon>Chordata</taxon>
        <taxon>Craniata</taxon>
        <taxon>Vertebrata</taxon>
        <taxon>Euteleostomi</taxon>
        <taxon>Actinopterygii</taxon>
        <taxon>Neopterygii</taxon>
        <taxon>Teleostei</taxon>
        <taxon>Ostariophysi</taxon>
        <taxon>Characiformes</taxon>
        <taxon>Characoidei</taxon>
        <taxon>Acestrorhamphidae</taxon>
        <taxon>Acestrorhamphinae</taxon>
        <taxon>Astyanax</taxon>
    </lineage>
</organism>
<evidence type="ECO:0000313" key="9">
    <source>
        <dbReference type="EMBL" id="KAG9271383.1"/>
    </source>
</evidence>
<dbReference type="GO" id="GO:0016020">
    <property type="term" value="C:membrane"/>
    <property type="evidence" value="ECO:0007669"/>
    <property type="project" value="UniProtKB-SubCell"/>
</dbReference>
<protein>
    <recommendedName>
        <fullName evidence="8">Ig-like domain-containing protein</fullName>
    </recommendedName>
</protein>
<dbReference type="Proteomes" id="UP000694621">
    <property type="component" value="Unplaced"/>
</dbReference>
<evidence type="ECO:0000313" key="11">
    <source>
        <dbReference type="Proteomes" id="UP000694621"/>
    </source>
</evidence>
<accession>A0A8B9LQK2</accession>
<dbReference type="InterPro" id="IPR013783">
    <property type="entry name" value="Ig-like_fold"/>
</dbReference>
<feature type="region of interest" description="Disordered" evidence="5">
    <location>
        <begin position="250"/>
        <end position="269"/>
    </location>
</feature>
<evidence type="ECO:0000256" key="6">
    <source>
        <dbReference type="SAM" id="Phobius"/>
    </source>
</evidence>
<dbReference type="PANTHER" id="PTHR12080:SF134">
    <property type="entry name" value="CD48 ANTIGEN"/>
    <property type="match status" value="1"/>
</dbReference>
<gene>
    <name evidence="9" type="ORF">AMEX_G14303</name>
</gene>
<dbReference type="Gene3D" id="2.60.40.10">
    <property type="entry name" value="Immunoglobulins"/>
    <property type="match status" value="2"/>
</dbReference>
<evidence type="ECO:0000256" key="2">
    <source>
        <dbReference type="ARBA" id="ARBA00022729"/>
    </source>
</evidence>
<keyword evidence="4" id="KW-0325">Glycoprotein</keyword>
<dbReference type="OMA" id="NNIDERA"/>
<dbReference type="PANTHER" id="PTHR12080">
    <property type="entry name" value="SIGNALING LYMPHOCYTIC ACTIVATION MOLECULE"/>
    <property type="match status" value="1"/>
</dbReference>
<reference evidence="10" key="2">
    <citation type="submission" date="2025-05" db="UniProtKB">
        <authorList>
            <consortium name="Ensembl"/>
        </authorList>
    </citation>
    <scope>IDENTIFICATION</scope>
</reference>
<dbReference type="PROSITE" id="PS51257">
    <property type="entry name" value="PROKAR_LIPOPROTEIN"/>
    <property type="match status" value="1"/>
</dbReference>
<feature type="region of interest" description="Disordered" evidence="5">
    <location>
        <begin position="282"/>
        <end position="435"/>
    </location>
</feature>
<evidence type="ECO:0000256" key="4">
    <source>
        <dbReference type="ARBA" id="ARBA00023180"/>
    </source>
</evidence>
<evidence type="ECO:0000256" key="7">
    <source>
        <dbReference type="SAM" id="SignalP"/>
    </source>
</evidence>
<evidence type="ECO:0000256" key="3">
    <source>
        <dbReference type="ARBA" id="ARBA00023136"/>
    </source>
</evidence>
<evidence type="ECO:0000259" key="8">
    <source>
        <dbReference type="PROSITE" id="PS50835"/>
    </source>
</evidence>
<evidence type="ECO:0000256" key="1">
    <source>
        <dbReference type="ARBA" id="ARBA00004370"/>
    </source>
</evidence>
<keyword evidence="3 6" id="KW-0472">Membrane</keyword>
<dbReference type="Ensembl" id="ENSAMXT00005059260.1">
    <property type="protein sequence ID" value="ENSAMXP00005054796.1"/>
    <property type="gene ID" value="ENSAMXG00005024494.1"/>
</dbReference>
<dbReference type="OrthoDB" id="9427418at2759"/>
<dbReference type="Proteomes" id="UP000752171">
    <property type="component" value="Unassembled WGS sequence"/>
</dbReference>
<keyword evidence="6" id="KW-1133">Transmembrane helix</keyword>
<name>A0A8B9LQK2_ASTMX</name>
<evidence type="ECO:0000256" key="5">
    <source>
        <dbReference type="SAM" id="MobiDB-lite"/>
    </source>
</evidence>